<dbReference type="InterPro" id="IPR056783">
    <property type="entry name" value="PSF1_C"/>
</dbReference>
<dbReference type="OMA" id="MFCEKAT"/>
<evidence type="ECO:0000313" key="14">
    <source>
        <dbReference type="Proteomes" id="UP000325113"/>
    </source>
</evidence>
<evidence type="ECO:0000256" key="2">
    <source>
        <dbReference type="ARBA" id="ARBA00006677"/>
    </source>
</evidence>
<accession>A0A5A8CJI8</accession>
<dbReference type="PANTHER" id="PTHR12914:SF2">
    <property type="entry name" value="DNA REPLICATION COMPLEX GINS PROTEIN PSF1"/>
    <property type="match status" value="1"/>
</dbReference>
<dbReference type="EMBL" id="VLTM01000101">
    <property type="protein sequence ID" value="KAA0153253.1"/>
    <property type="molecule type" value="Genomic_DNA"/>
</dbReference>
<feature type="domain" description="GINS subunit" evidence="5">
    <location>
        <begin position="60"/>
        <end position="134"/>
    </location>
</feature>
<dbReference type="InterPro" id="IPR021151">
    <property type="entry name" value="GINS_A"/>
</dbReference>
<comment type="caution">
    <text evidence="7">The sequence shown here is derived from an EMBL/GenBank/DDBJ whole genome shotgun (WGS) entry which is preliminary data.</text>
</comment>
<dbReference type="EMBL" id="VLTL01000077">
    <property type="protein sequence ID" value="KAA0162719.1"/>
    <property type="molecule type" value="Genomic_DNA"/>
</dbReference>
<evidence type="ECO:0000313" key="7">
    <source>
        <dbReference type="EMBL" id="KAA0153253.1"/>
    </source>
</evidence>
<dbReference type="SUPFAM" id="SSF158573">
    <property type="entry name" value="GINS helical bundle-like"/>
    <property type="match status" value="1"/>
</dbReference>
<dbReference type="GO" id="GO:0000811">
    <property type="term" value="C:GINS complex"/>
    <property type="evidence" value="ECO:0007669"/>
    <property type="project" value="InterPro"/>
</dbReference>
<dbReference type="GO" id="GO:1902983">
    <property type="term" value="P:DNA strand elongation involved in mitotic DNA replication"/>
    <property type="evidence" value="ECO:0007669"/>
    <property type="project" value="TreeGrafter"/>
</dbReference>
<evidence type="ECO:0000256" key="1">
    <source>
        <dbReference type="ARBA" id="ARBA00004123"/>
    </source>
</evidence>
<dbReference type="Proteomes" id="UP000322899">
    <property type="component" value="Unassembled WGS sequence"/>
</dbReference>
<evidence type="ECO:0008006" key="15">
    <source>
        <dbReference type="Google" id="ProtNLM"/>
    </source>
</evidence>
<dbReference type="Pfam" id="PF05916">
    <property type="entry name" value="Sld5"/>
    <property type="match status" value="1"/>
</dbReference>
<feature type="domain" description="DNA replication complex GINS protein PSF1 C-terminal" evidence="6">
    <location>
        <begin position="149"/>
        <end position="195"/>
    </location>
</feature>
<evidence type="ECO:0000259" key="6">
    <source>
        <dbReference type="Pfam" id="PF24997"/>
    </source>
</evidence>
<gene>
    <name evidence="10" type="ORF">FNF27_01200</name>
    <name evidence="9" type="ORF">FNF28_04600</name>
    <name evidence="8" type="ORF">FNF29_00770</name>
    <name evidence="7" type="ORF">FNF31_06497</name>
</gene>
<keyword evidence="3" id="KW-0235">DNA replication</keyword>
<dbReference type="Proteomes" id="UP000323011">
    <property type="component" value="Unassembled WGS sequence"/>
</dbReference>
<dbReference type="Proteomes" id="UP000325113">
    <property type="component" value="Unassembled WGS sequence"/>
</dbReference>
<evidence type="ECO:0000259" key="5">
    <source>
        <dbReference type="Pfam" id="PF05916"/>
    </source>
</evidence>
<reference evidence="11 12" key="1">
    <citation type="submission" date="2019-07" db="EMBL/GenBank/DDBJ databases">
        <title>Genomes of Cafeteria roenbergensis.</title>
        <authorList>
            <person name="Fischer M.G."/>
            <person name="Hackl T."/>
            <person name="Roman M."/>
        </authorList>
    </citation>
    <scope>NUCLEOTIDE SEQUENCE [LARGE SCALE GENOMIC DNA]</scope>
    <source>
        <strain evidence="8 12">BVI</strain>
        <strain evidence="7 14">Cflag</strain>
        <strain evidence="10 11">E4-10P</strain>
        <strain evidence="9 13">RCC970-E3</strain>
    </source>
</reference>
<evidence type="ECO:0000313" key="10">
    <source>
        <dbReference type="EMBL" id="KAA0177422.1"/>
    </source>
</evidence>
<dbReference type="InterPro" id="IPR005339">
    <property type="entry name" value="GINS_Psf1"/>
</dbReference>
<dbReference type="EMBL" id="VLTN01000003">
    <property type="protein sequence ID" value="KAA0156659.1"/>
    <property type="molecule type" value="Genomic_DNA"/>
</dbReference>
<evidence type="ECO:0000256" key="3">
    <source>
        <dbReference type="ARBA" id="ARBA00022705"/>
    </source>
</evidence>
<evidence type="ECO:0000313" key="8">
    <source>
        <dbReference type="EMBL" id="KAA0156659.1"/>
    </source>
</evidence>
<organism evidence="7 14">
    <name type="scientific">Cafeteria roenbergensis</name>
    <name type="common">Marine flagellate</name>
    <dbReference type="NCBI Taxonomy" id="33653"/>
    <lineage>
        <taxon>Eukaryota</taxon>
        <taxon>Sar</taxon>
        <taxon>Stramenopiles</taxon>
        <taxon>Bigyra</taxon>
        <taxon>Opalozoa</taxon>
        <taxon>Bicosoecida</taxon>
        <taxon>Cafeteriaceae</taxon>
        <taxon>Cafeteria</taxon>
    </lineage>
</organism>
<dbReference type="CDD" id="cd11710">
    <property type="entry name" value="GINS_A_psf1"/>
    <property type="match status" value="1"/>
</dbReference>
<sequence>MAATPASSVFGSAARDLVRELYATETLPAYNDEGVKRCLQELRAINKEIDDSSREADGKPTVPKLCGLVSLHTTAMRIKRCLIAYTHERLVRVETLRWEYGAVLPARWSSRLSRKEEDYSKAYGDALAEYMRSVDLDVTADVQPPRQLHVMVRVRRAIGEVVLASGQAVNMQPGTTLLLRRSDAEALVRRGALEEVDADA</sequence>
<dbReference type="Proteomes" id="UP000324907">
    <property type="component" value="Unassembled WGS sequence"/>
</dbReference>
<dbReference type="Gene3D" id="1.20.58.1030">
    <property type="match status" value="1"/>
</dbReference>
<comment type="similarity">
    <text evidence="2">Belongs to the GINS1/PSF1 family.</text>
</comment>
<evidence type="ECO:0000313" key="11">
    <source>
        <dbReference type="Proteomes" id="UP000322899"/>
    </source>
</evidence>
<dbReference type="EMBL" id="VLTO01000004">
    <property type="protein sequence ID" value="KAA0177422.1"/>
    <property type="molecule type" value="Genomic_DNA"/>
</dbReference>
<dbReference type="AlphaFoldDB" id="A0A5A8CJI8"/>
<protein>
    <recommendedName>
        <fullName evidence="15">GINS subunit domain-containing protein</fullName>
    </recommendedName>
</protein>
<dbReference type="PANTHER" id="PTHR12914">
    <property type="entry name" value="PARTNER OF SLD5"/>
    <property type="match status" value="1"/>
</dbReference>
<name>A0A5A8CJI8_CAFRO</name>
<evidence type="ECO:0000256" key="4">
    <source>
        <dbReference type="ARBA" id="ARBA00023242"/>
    </source>
</evidence>
<keyword evidence="4" id="KW-0539">Nucleus</keyword>
<evidence type="ECO:0000313" key="13">
    <source>
        <dbReference type="Proteomes" id="UP000324907"/>
    </source>
</evidence>
<keyword evidence="12" id="KW-1185">Reference proteome</keyword>
<proteinExistence type="inferred from homology"/>
<evidence type="ECO:0000313" key="9">
    <source>
        <dbReference type="EMBL" id="KAA0162719.1"/>
    </source>
</evidence>
<comment type="subcellular location">
    <subcellularLocation>
        <location evidence="1">Nucleus</location>
    </subcellularLocation>
</comment>
<evidence type="ECO:0000313" key="12">
    <source>
        <dbReference type="Proteomes" id="UP000323011"/>
    </source>
</evidence>
<dbReference type="Pfam" id="PF24997">
    <property type="entry name" value="PSF1_C"/>
    <property type="match status" value="1"/>
</dbReference>
<dbReference type="CDD" id="cd21696">
    <property type="entry name" value="GINS_B_Psf1"/>
    <property type="match status" value="1"/>
</dbReference>
<dbReference type="InterPro" id="IPR036224">
    <property type="entry name" value="GINS_bundle-like_dom_sf"/>
</dbReference>
<dbReference type="OrthoDB" id="10252587at2759"/>